<feature type="domain" description="IclR-ED" evidence="6">
    <location>
        <begin position="87"/>
        <end position="270"/>
    </location>
</feature>
<sequence length="274" mass="29207">MTSQETPRPTEAEGEDASKDRQFVTALARGLSILRAFRPGEVALGNQELAERTGLPKPTVSRLTNTLRELGYLVDHGRMGSYSLGPGVLALGYAMLAGLEIRERARPMLQALANEASCSVALGARDRLSVVYLDCFKGPATVTLSLEAGSRIPLATTAMGRAILAVLPAGERDYLMRAVRERTPDEFPAIEKGVTAAIREIESQGFCTSFGDWKGDVNAVGVPVVAPDGQRIYGLNCGGPSFSTPVEKLMERHGPRLVEIGRELGTPGATVGRG</sequence>
<dbReference type="GO" id="GO:0003700">
    <property type="term" value="F:DNA-binding transcription factor activity"/>
    <property type="evidence" value="ECO:0007669"/>
    <property type="project" value="TreeGrafter"/>
</dbReference>
<dbReference type="Pfam" id="PF01614">
    <property type="entry name" value="IclR_C"/>
    <property type="match status" value="1"/>
</dbReference>
<dbReference type="GO" id="GO:0045892">
    <property type="term" value="P:negative regulation of DNA-templated transcription"/>
    <property type="evidence" value="ECO:0007669"/>
    <property type="project" value="TreeGrafter"/>
</dbReference>
<evidence type="ECO:0000256" key="3">
    <source>
        <dbReference type="ARBA" id="ARBA00023163"/>
    </source>
</evidence>
<dbReference type="InterPro" id="IPR014757">
    <property type="entry name" value="Tscrpt_reg_IclR_C"/>
</dbReference>
<dbReference type="GO" id="GO:0003677">
    <property type="term" value="F:DNA binding"/>
    <property type="evidence" value="ECO:0007669"/>
    <property type="project" value="UniProtKB-KW"/>
</dbReference>
<dbReference type="PANTHER" id="PTHR30136">
    <property type="entry name" value="HELIX-TURN-HELIX TRANSCRIPTIONAL REGULATOR, ICLR FAMILY"/>
    <property type="match status" value="1"/>
</dbReference>
<keyword evidence="3" id="KW-0804">Transcription</keyword>
<dbReference type="InterPro" id="IPR005471">
    <property type="entry name" value="Tscrpt_reg_IclR_N"/>
</dbReference>
<evidence type="ECO:0000256" key="1">
    <source>
        <dbReference type="ARBA" id="ARBA00023015"/>
    </source>
</evidence>
<dbReference type="Gene3D" id="3.30.450.40">
    <property type="match status" value="1"/>
</dbReference>
<organism evidence="7 8">
    <name type="scientific">Thermohalobaculum xanthum</name>
    <dbReference type="NCBI Taxonomy" id="2753746"/>
    <lineage>
        <taxon>Bacteria</taxon>
        <taxon>Pseudomonadati</taxon>
        <taxon>Pseudomonadota</taxon>
        <taxon>Alphaproteobacteria</taxon>
        <taxon>Rhodobacterales</taxon>
        <taxon>Paracoccaceae</taxon>
        <taxon>Thermohalobaculum</taxon>
    </lineage>
</organism>
<evidence type="ECO:0000313" key="7">
    <source>
        <dbReference type="EMBL" id="MBK0400249.1"/>
    </source>
</evidence>
<dbReference type="InterPro" id="IPR036390">
    <property type="entry name" value="WH_DNA-bd_sf"/>
</dbReference>
<keyword evidence="8" id="KW-1185">Reference proteome</keyword>
<dbReference type="PROSITE" id="PS51077">
    <property type="entry name" value="HTH_ICLR"/>
    <property type="match status" value="1"/>
</dbReference>
<keyword evidence="1" id="KW-0805">Transcription regulation</keyword>
<dbReference type="PROSITE" id="PS51078">
    <property type="entry name" value="ICLR_ED"/>
    <property type="match status" value="1"/>
</dbReference>
<evidence type="ECO:0000256" key="4">
    <source>
        <dbReference type="SAM" id="MobiDB-lite"/>
    </source>
</evidence>
<dbReference type="Proteomes" id="UP000655420">
    <property type="component" value="Unassembled WGS sequence"/>
</dbReference>
<protein>
    <submittedName>
        <fullName evidence="7">IclR family transcriptional regulator</fullName>
    </submittedName>
</protein>
<dbReference type="InterPro" id="IPR036388">
    <property type="entry name" value="WH-like_DNA-bd_sf"/>
</dbReference>
<dbReference type="SMART" id="SM00346">
    <property type="entry name" value="HTH_ICLR"/>
    <property type="match status" value="1"/>
</dbReference>
<accession>A0A8J7M7Z0</accession>
<name>A0A8J7M7Z0_9RHOB</name>
<keyword evidence="2" id="KW-0238">DNA-binding</keyword>
<dbReference type="SUPFAM" id="SSF55781">
    <property type="entry name" value="GAF domain-like"/>
    <property type="match status" value="1"/>
</dbReference>
<dbReference type="SUPFAM" id="SSF46785">
    <property type="entry name" value="Winged helix' DNA-binding domain"/>
    <property type="match status" value="1"/>
</dbReference>
<evidence type="ECO:0000256" key="2">
    <source>
        <dbReference type="ARBA" id="ARBA00023125"/>
    </source>
</evidence>
<feature type="domain" description="HTH iclR-type" evidence="5">
    <location>
        <begin position="24"/>
        <end position="86"/>
    </location>
</feature>
<dbReference type="InterPro" id="IPR050707">
    <property type="entry name" value="HTH_MetabolicPath_Reg"/>
</dbReference>
<dbReference type="PANTHER" id="PTHR30136:SF33">
    <property type="entry name" value="TRANSCRIPTIONAL REGULATORY PROTEIN"/>
    <property type="match status" value="1"/>
</dbReference>
<reference evidence="7" key="1">
    <citation type="submission" date="2020-12" db="EMBL/GenBank/DDBJ databases">
        <title>Bacterial taxonomy.</title>
        <authorList>
            <person name="Pan X."/>
        </authorList>
    </citation>
    <scope>NUCLEOTIDE SEQUENCE</scope>
    <source>
        <strain evidence="7">M0105</strain>
    </source>
</reference>
<dbReference type="CDD" id="cd00090">
    <property type="entry name" value="HTH_ARSR"/>
    <property type="match status" value="1"/>
</dbReference>
<dbReference type="AlphaFoldDB" id="A0A8J7M7Z0"/>
<feature type="region of interest" description="Disordered" evidence="4">
    <location>
        <begin position="1"/>
        <end position="20"/>
    </location>
</feature>
<evidence type="ECO:0000259" key="5">
    <source>
        <dbReference type="PROSITE" id="PS51077"/>
    </source>
</evidence>
<gene>
    <name evidence="7" type="ORF">H0I76_13705</name>
</gene>
<evidence type="ECO:0000313" key="8">
    <source>
        <dbReference type="Proteomes" id="UP000655420"/>
    </source>
</evidence>
<evidence type="ECO:0000259" key="6">
    <source>
        <dbReference type="PROSITE" id="PS51078"/>
    </source>
</evidence>
<comment type="caution">
    <text evidence="7">The sequence shown here is derived from an EMBL/GenBank/DDBJ whole genome shotgun (WGS) entry which is preliminary data.</text>
</comment>
<feature type="compositionally biased region" description="Basic and acidic residues" evidence="4">
    <location>
        <begin position="8"/>
        <end position="20"/>
    </location>
</feature>
<dbReference type="EMBL" id="JAEHHL010000008">
    <property type="protein sequence ID" value="MBK0400249.1"/>
    <property type="molecule type" value="Genomic_DNA"/>
</dbReference>
<dbReference type="Pfam" id="PF09339">
    <property type="entry name" value="HTH_IclR"/>
    <property type="match status" value="1"/>
</dbReference>
<dbReference type="InterPro" id="IPR011991">
    <property type="entry name" value="ArsR-like_HTH"/>
</dbReference>
<dbReference type="InterPro" id="IPR029016">
    <property type="entry name" value="GAF-like_dom_sf"/>
</dbReference>
<proteinExistence type="predicted"/>
<dbReference type="RefSeq" id="WP_200610798.1">
    <property type="nucleotide sequence ID" value="NZ_JAEHHL010000008.1"/>
</dbReference>
<dbReference type="Gene3D" id="1.10.10.10">
    <property type="entry name" value="Winged helix-like DNA-binding domain superfamily/Winged helix DNA-binding domain"/>
    <property type="match status" value="1"/>
</dbReference>